<keyword evidence="2" id="KW-0472">Membrane</keyword>
<feature type="transmembrane region" description="Helical" evidence="2">
    <location>
        <begin position="231"/>
        <end position="254"/>
    </location>
</feature>
<sequence>MCLSRDNPTGNVSTSLTKGYDVVGDLRDDDDAHWPITPARVAAIPPYHVADWPEKPEVWNGGGALMGFDPLNFIHFGEIAAVSPQCACDDLHGKPAKVNSRVAKVWPRSLLAFSLFVGSPMMLTWQSQSMRDARGQSFHIGRFRRVSTMPNVKIVEASWLTESAITLFSARRAPSHCDILFAGSGVQEIVQGADLDWVKQGSRYRPSNIKATAIFPWKLSRLPLYESTRLGLFRFIGGQLGVFLILLAVLMGAIKCLTADLPPVVFHHLVASRSHPDTRTNIYFNMSTFLFYKPNSNPNRYSRSERFSKSHIVLNSDNSLNHRRRSPSPKESALPEDVHSNDDNRHCLNTHQAAADRSVYMRADSILSSGMSDSCGESIQDDIESLHGLFSEPATGSQSGFSEADGVASAGFLTRSIEDVSPAGPYDDERPSMENTSQEIRSNRSSPNLNRYHQHSKGDSSPGANFDASELTCESVYFDNVAHFSSPQPMDTPLEGSATFCAPFQSPSQPTILEKGRSSSVLKTQDGVKPSKHTSSYGKVLSGKGNPDAQFSSFHSDDKTDVPCCTSFVPDTPTCLGSAAAPPFNEGHDLQPDTCTGAASPARVGSTHLLHSLHDLAEEHLDNPRHPDVHYPETPDCVGALGPDTVPMDCVINLDELESCPPVSSPPEFNMDVQDPLQHPGVEPKDLEVLLAAVPSDGLGPDVQFQTRQELGVNRDGNSVVPVHATGVRSKDPHVAPNSPNSLGFRPCPEGYLEFSHVEIRNHRPLENTTSSIETLENVTSPSSSCCHSKETSRTWCLDGSILSIDIQNADFPIGLGKSSFHVFGNQVIQILTVVHGPVEAFLSQKTAPSTKVNKKKRKFSRPAAAAAAAAPLSSEQKQYLLELRDQGHTWNDIVAKFPGRKKGTLQAIYYAKVKNLRNPTSRDQRYTGRPKSAARSFQGLSRTRGNTIGEMDTTSAYFAAKDEGITETQANAANEEVEQMKKKLQKSPFRQPLTLFEHGVETRRASNKFLEDAPKQKLAHLLETSADDVHSRFVGSEPGTCVNLGKPHEQKSLRTDYVYTILALNDMSYTNGLPALGHDAKEYSLRKGEALHFMGRESQEIEEVLDIARAPRDSHDDFRDFRMIAVPVSPLVC</sequence>
<evidence type="ECO:0000313" key="4">
    <source>
        <dbReference type="Proteomes" id="UP000630445"/>
    </source>
</evidence>
<protein>
    <recommendedName>
        <fullName evidence="5">Myb-like domain-containing protein</fullName>
    </recommendedName>
</protein>
<reference evidence="3" key="1">
    <citation type="submission" date="2020-06" db="EMBL/GenBank/DDBJ databases">
        <title>Draft genome sequences of strains closely related to Aspergillus parafelis and Aspergillus hiratsukae.</title>
        <authorList>
            <person name="Dos Santos R.A.C."/>
            <person name="Rivero-Menendez O."/>
            <person name="Steenwyk J.L."/>
            <person name="Mead M.E."/>
            <person name="Goldman G.H."/>
            <person name="Alastruey-Izquierdo A."/>
            <person name="Rokas A."/>
        </authorList>
    </citation>
    <scope>NUCLEOTIDE SEQUENCE</scope>
    <source>
        <strain evidence="3">CNM-CM5793</strain>
    </source>
</reference>
<evidence type="ECO:0000313" key="3">
    <source>
        <dbReference type="EMBL" id="KAF7125766.1"/>
    </source>
</evidence>
<proteinExistence type="predicted"/>
<keyword evidence="2" id="KW-0812">Transmembrane</keyword>
<evidence type="ECO:0000256" key="2">
    <source>
        <dbReference type="SAM" id="Phobius"/>
    </source>
</evidence>
<dbReference type="Proteomes" id="UP000630445">
    <property type="component" value="Unassembled WGS sequence"/>
</dbReference>
<keyword evidence="4" id="KW-1185">Reference proteome</keyword>
<dbReference type="EMBL" id="JACBAD010001967">
    <property type="protein sequence ID" value="KAF7125766.1"/>
    <property type="molecule type" value="Genomic_DNA"/>
</dbReference>
<feature type="region of interest" description="Disordered" evidence="1">
    <location>
        <begin position="318"/>
        <end position="345"/>
    </location>
</feature>
<accession>A0A8H6PC76</accession>
<dbReference type="OrthoDB" id="4509038at2759"/>
<feature type="region of interest" description="Disordered" evidence="1">
    <location>
        <begin position="509"/>
        <end position="544"/>
    </location>
</feature>
<gene>
    <name evidence="3" type="ORF">CNMCM5793_002059</name>
</gene>
<evidence type="ECO:0000256" key="1">
    <source>
        <dbReference type="SAM" id="MobiDB-lite"/>
    </source>
</evidence>
<feature type="compositionally biased region" description="Polar residues" evidence="1">
    <location>
        <begin position="433"/>
        <end position="451"/>
    </location>
</feature>
<name>A0A8H6PC76_9EURO</name>
<feature type="compositionally biased region" description="Basic and acidic residues" evidence="1">
    <location>
        <begin position="336"/>
        <end position="345"/>
    </location>
</feature>
<comment type="caution">
    <text evidence="3">The sequence shown here is derived from an EMBL/GenBank/DDBJ whole genome shotgun (WGS) entry which is preliminary data.</text>
</comment>
<evidence type="ECO:0008006" key="5">
    <source>
        <dbReference type="Google" id="ProtNLM"/>
    </source>
</evidence>
<keyword evidence="2" id="KW-1133">Transmembrane helix</keyword>
<dbReference type="AlphaFoldDB" id="A0A8H6PC76"/>
<organism evidence="3 4">
    <name type="scientific">Aspergillus hiratsukae</name>
    <dbReference type="NCBI Taxonomy" id="1194566"/>
    <lineage>
        <taxon>Eukaryota</taxon>
        <taxon>Fungi</taxon>
        <taxon>Dikarya</taxon>
        <taxon>Ascomycota</taxon>
        <taxon>Pezizomycotina</taxon>
        <taxon>Eurotiomycetes</taxon>
        <taxon>Eurotiomycetidae</taxon>
        <taxon>Eurotiales</taxon>
        <taxon>Aspergillaceae</taxon>
        <taxon>Aspergillus</taxon>
        <taxon>Aspergillus subgen. Fumigati</taxon>
    </lineage>
</organism>
<feature type="region of interest" description="Disordered" evidence="1">
    <location>
        <begin position="418"/>
        <end position="466"/>
    </location>
</feature>